<dbReference type="Proteomes" id="UP000291485">
    <property type="component" value="Unassembled WGS sequence"/>
</dbReference>
<evidence type="ECO:0000313" key="2">
    <source>
        <dbReference type="Proteomes" id="UP000291485"/>
    </source>
</evidence>
<organism evidence="1 2">
    <name type="scientific">Pedobacter frigidisoli</name>
    <dbReference type="NCBI Taxonomy" id="2530455"/>
    <lineage>
        <taxon>Bacteria</taxon>
        <taxon>Pseudomonadati</taxon>
        <taxon>Bacteroidota</taxon>
        <taxon>Sphingobacteriia</taxon>
        <taxon>Sphingobacteriales</taxon>
        <taxon>Sphingobacteriaceae</taxon>
        <taxon>Pedobacter</taxon>
    </lineage>
</organism>
<dbReference type="Pfam" id="PF05717">
    <property type="entry name" value="TnpB_IS66"/>
    <property type="match status" value="1"/>
</dbReference>
<keyword evidence="2" id="KW-1185">Reference proteome</keyword>
<accession>A0A4R0N9A6</accession>
<dbReference type="PANTHER" id="PTHR36455">
    <property type="match status" value="1"/>
</dbReference>
<name>A0A4R0N9A6_9SPHI</name>
<proteinExistence type="predicted"/>
<dbReference type="OrthoDB" id="4956084at2"/>
<sequence>MFSLSSSHIYHLYKPGCDMRKSFDGLCGLVSSELGGSPTSGDVFIFLNKSGTRIKLLHWEHGGFVLYYKRLESGTFRRPTKDGNLISWSDLVLMVEGIHVVRSITKKRYSLV</sequence>
<dbReference type="PANTHER" id="PTHR36455:SF1">
    <property type="entry name" value="BLR8292 PROTEIN"/>
    <property type="match status" value="1"/>
</dbReference>
<dbReference type="InterPro" id="IPR008878">
    <property type="entry name" value="Transposase_IS66_Orf2"/>
</dbReference>
<comment type="caution">
    <text evidence="1">The sequence shown here is derived from an EMBL/GenBank/DDBJ whole genome shotgun (WGS) entry which is preliminary data.</text>
</comment>
<dbReference type="RefSeq" id="WP_131563131.1">
    <property type="nucleotide sequence ID" value="NZ_SJSN01000056.1"/>
</dbReference>
<dbReference type="AlphaFoldDB" id="A0A4R0N9A6"/>
<gene>
    <name evidence="1" type="ORF">EZ449_22505</name>
</gene>
<dbReference type="NCBIfam" id="NF033819">
    <property type="entry name" value="IS66_TnpB"/>
    <property type="match status" value="1"/>
</dbReference>
<protein>
    <submittedName>
        <fullName evidence="1">Transposase</fullName>
    </submittedName>
</protein>
<evidence type="ECO:0000313" key="1">
    <source>
        <dbReference type="EMBL" id="TCC95883.1"/>
    </source>
</evidence>
<reference evidence="1 2" key="1">
    <citation type="submission" date="2019-02" db="EMBL/GenBank/DDBJ databases">
        <title>Pedobacter sp. RP-3-11 sp. nov., isolated from Arctic soil.</title>
        <authorList>
            <person name="Dahal R.H."/>
        </authorList>
    </citation>
    <scope>NUCLEOTIDE SEQUENCE [LARGE SCALE GENOMIC DNA]</scope>
    <source>
        <strain evidence="1 2">RP-3-11</strain>
    </source>
</reference>
<dbReference type="EMBL" id="SJSN01000056">
    <property type="protein sequence ID" value="TCC95883.1"/>
    <property type="molecule type" value="Genomic_DNA"/>
</dbReference>